<evidence type="ECO:0000256" key="6">
    <source>
        <dbReference type="ARBA" id="ARBA00022989"/>
    </source>
</evidence>
<keyword evidence="7" id="KW-0472">Membrane</keyword>
<sequence length="61" mass="6940">MYHARSDTPAEARTTTLNEELGQIKYIFSDKTGTLTQNIMTFNKCSINGKSYGQDQSHMHQ</sequence>
<dbReference type="PANTHER" id="PTHR24092">
    <property type="entry name" value="PROBABLE PHOSPHOLIPID-TRANSPORTING ATPASE"/>
    <property type="match status" value="1"/>
</dbReference>
<dbReference type="FunFam" id="3.40.50.1000:FF:000001">
    <property type="entry name" value="Phospholipid-transporting ATPase IC"/>
    <property type="match status" value="1"/>
</dbReference>
<keyword evidence="6" id="KW-1133">Transmembrane helix</keyword>
<keyword evidence="9" id="KW-1185">Reference proteome</keyword>
<dbReference type="InterPro" id="IPR018303">
    <property type="entry name" value="ATPase_P-typ_P_site"/>
</dbReference>
<dbReference type="EMBL" id="JAMKFB020000005">
    <property type="protein sequence ID" value="KAL0193842.1"/>
    <property type="molecule type" value="Genomic_DNA"/>
</dbReference>
<evidence type="ECO:0000256" key="4">
    <source>
        <dbReference type="ARBA" id="ARBA00022840"/>
    </source>
</evidence>
<keyword evidence="4" id="KW-0067">ATP-binding</keyword>
<accession>A0ABD0R7D6</accession>
<protein>
    <submittedName>
        <fullName evidence="8">Uncharacterized protein</fullName>
    </submittedName>
</protein>
<organism evidence="8 9">
    <name type="scientific">Cirrhinus mrigala</name>
    <name type="common">Mrigala</name>
    <dbReference type="NCBI Taxonomy" id="683832"/>
    <lineage>
        <taxon>Eukaryota</taxon>
        <taxon>Metazoa</taxon>
        <taxon>Chordata</taxon>
        <taxon>Craniata</taxon>
        <taxon>Vertebrata</taxon>
        <taxon>Euteleostomi</taxon>
        <taxon>Actinopterygii</taxon>
        <taxon>Neopterygii</taxon>
        <taxon>Teleostei</taxon>
        <taxon>Ostariophysi</taxon>
        <taxon>Cypriniformes</taxon>
        <taxon>Cyprinidae</taxon>
        <taxon>Labeoninae</taxon>
        <taxon>Labeonini</taxon>
        <taxon>Cirrhinus</taxon>
    </lineage>
</organism>
<feature type="non-terminal residue" evidence="8">
    <location>
        <position position="61"/>
    </location>
</feature>
<evidence type="ECO:0000256" key="5">
    <source>
        <dbReference type="ARBA" id="ARBA00022967"/>
    </source>
</evidence>
<dbReference type="PANTHER" id="PTHR24092:SF52">
    <property type="entry name" value="PHOSPHOLIPID-TRANSPORTING ATPASE FETA"/>
    <property type="match status" value="1"/>
</dbReference>
<name>A0ABD0R7D6_CIRMR</name>
<dbReference type="Proteomes" id="UP001529510">
    <property type="component" value="Unassembled WGS sequence"/>
</dbReference>
<evidence type="ECO:0000313" key="8">
    <source>
        <dbReference type="EMBL" id="KAL0193842.1"/>
    </source>
</evidence>
<dbReference type="Gene3D" id="3.40.50.1000">
    <property type="entry name" value="HAD superfamily/HAD-like"/>
    <property type="match status" value="1"/>
</dbReference>
<comment type="caution">
    <text evidence="8">The sequence shown here is derived from an EMBL/GenBank/DDBJ whole genome shotgun (WGS) entry which is preliminary data.</text>
</comment>
<evidence type="ECO:0000256" key="3">
    <source>
        <dbReference type="ARBA" id="ARBA00022741"/>
    </source>
</evidence>
<dbReference type="SUPFAM" id="SSF56784">
    <property type="entry name" value="HAD-like"/>
    <property type="match status" value="1"/>
</dbReference>
<reference evidence="8 9" key="1">
    <citation type="submission" date="2024-05" db="EMBL/GenBank/DDBJ databases">
        <title>Genome sequencing and assembly of Indian major carp, Cirrhinus mrigala (Hamilton, 1822).</title>
        <authorList>
            <person name="Mohindra V."/>
            <person name="Chowdhury L.M."/>
            <person name="Lal K."/>
            <person name="Jena J.K."/>
        </authorList>
    </citation>
    <scope>NUCLEOTIDE SEQUENCE [LARGE SCALE GENOMIC DNA]</scope>
    <source>
        <strain evidence="8">CM1030</strain>
        <tissue evidence="8">Blood</tissue>
    </source>
</reference>
<keyword evidence="5" id="KW-1278">Translocase</keyword>
<evidence type="ECO:0000256" key="7">
    <source>
        <dbReference type="ARBA" id="ARBA00023136"/>
    </source>
</evidence>
<evidence type="ECO:0000313" key="9">
    <source>
        <dbReference type="Proteomes" id="UP001529510"/>
    </source>
</evidence>
<dbReference type="InterPro" id="IPR036412">
    <property type="entry name" value="HAD-like_sf"/>
</dbReference>
<gene>
    <name evidence="8" type="ORF">M9458_012138</name>
</gene>
<dbReference type="Gene3D" id="3.40.1110.10">
    <property type="entry name" value="Calcium-transporting ATPase, cytoplasmic domain N"/>
    <property type="match status" value="1"/>
</dbReference>
<evidence type="ECO:0000256" key="2">
    <source>
        <dbReference type="ARBA" id="ARBA00022692"/>
    </source>
</evidence>
<proteinExistence type="predicted"/>
<comment type="subcellular location">
    <subcellularLocation>
        <location evidence="1">Membrane</location>
        <topology evidence="1">Multi-pass membrane protein</topology>
    </subcellularLocation>
</comment>
<dbReference type="GO" id="GO:0016020">
    <property type="term" value="C:membrane"/>
    <property type="evidence" value="ECO:0007669"/>
    <property type="project" value="UniProtKB-SubCell"/>
</dbReference>
<keyword evidence="2" id="KW-0812">Transmembrane</keyword>
<dbReference type="PROSITE" id="PS00154">
    <property type="entry name" value="ATPASE_E1_E2"/>
    <property type="match status" value="1"/>
</dbReference>
<evidence type="ECO:0000256" key="1">
    <source>
        <dbReference type="ARBA" id="ARBA00004141"/>
    </source>
</evidence>
<dbReference type="AlphaFoldDB" id="A0ABD0R7D6"/>
<keyword evidence="3" id="KW-0547">Nucleotide-binding</keyword>
<dbReference type="InterPro" id="IPR023214">
    <property type="entry name" value="HAD_sf"/>
</dbReference>
<dbReference type="GO" id="GO:0005524">
    <property type="term" value="F:ATP binding"/>
    <property type="evidence" value="ECO:0007669"/>
    <property type="project" value="UniProtKB-KW"/>
</dbReference>
<dbReference type="InterPro" id="IPR023299">
    <property type="entry name" value="ATPase_P-typ_cyto_dom_N"/>
</dbReference>